<accession>A0A0A9C2H7</accession>
<organism evidence="1">
    <name type="scientific">Arundo donax</name>
    <name type="common">Giant reed</name>
    <name type="synonym">Donax arundinaceus</name>
    <dbReference type="NCBI Taxonomy" id="35708"/>
    <lineage>
        <taxon>Eukaryota</taxon>
        <taxon>Viridiplantae</taxon>
        <taxon>Streptophyta</taxon>
        <taxon>Embryophyta</taxon>
        <taxon>Tracheophyta</taxon>
        <taxon>Spermatophyta</taxon>
        <taxon>Magnoliopsida</taxon>
        <taxon>Liliopsida</taxon>
        <taxon>Poales</taxon>
        <taxon>Poaceae</taxon>
        <taxon>PACMAD clade</taxon>
        <taxon>Arundinoideae</taxon>
        <taxon>Arundineae</taxon>
        <taxon>Arundo</taxon>
    </lineage>
</organism>
<reference evidence="1" key="2">
    <citation type="journal article" date="2015" name="Data Brief">
        <title>Shoot transcriptome of the giant reed, Arundo donax.</title>
        <authorList>
            <person name="Barrero R.A."/>
            <person name="Guerrero F.D."/>
            <person name="Moolhuijzen P."/>
            <person name="Goolsby J.A."/>
            <person name="Tidwell J."/>
            <person name="Bellgard S.E."/>
            <person name="Bellgard M.I."/>
        </authorList>
    </citation>
    <scope>NUCLEOTIDE SEQUENCE</scope>
    <source>
        <tissue evidence="1">Shoot tissue taken approximately 20 cm above the soil surface</tissue>
    </source>
</reference>
<dbReference type="EMBL" id="GBRH01229262">
    <property type="protein sequence ID" value="JAD68633.1"/>
    <property type="molecule type" value="Transcribed_RNA"/>
</dbReference>
<reference evidence="1" key="1">
    <citation type="submission" date="2014-09" db="EMBL/GenBank/DDBJ databases">
        <authorList>
            <person name="Magalhaes I.L.F."/>
            <person name="Oliveira U."/>
            <person name="Santos F.R."/>
            <person name="Vidigal T.H.D.A."/>
            <person name="Brescovit A.D."/>
            <person name="Santos A.J."/>
        </authorList>
    </citation>
    <scope>NUCLEOTIDE SEQUENCE</scope>
    <source>
        <tissue evidence="1">Shoot tissue taken approximately 20 cm above the soil surface</tissue>
    </source>
</reference>
<protein>
    <submittedName>
        <fullName evidence="1">Uncharacterized protein</fullName>
    </submittedName>
</protein>
<evidence type="ECO:0000313" key="1">
    <source>
        <dbReference type="EMBL" id="JAD68633.1"/>
    </source>
</evidence>
<proteinExistence type="predicted"/>
<name>A0A0A9C2H7_ARUDO</name>
<sequence length="26" mass="2837">MVAVVLETAQAAVAKAPKWEVARLRE</sequence>
<dbReference type="AlphaFoldDB" id="A0A0A9C2H7"/>